<accession>A0A381SVI7</accession>
<dbReference type="EMBL" id="UINC01003551">
    <property type="protein sequence ID" value="SVA07311.1"/>
    <property type="molecule type" value="Genomic_DNA"/>
</dbReference>
<feature type="transmembrane region" description="Helical" evidence="2">
    <location>
        <begin position="138"/>
        <end position="163"/>
    </location>
</feature>
<feature type="compositionally biased region" description="Basic and acidic residues" evidence="1">
    <location>
        <begin position="355"/>
        <end position="365"/>
    </location>
</feature>
<feature type="transmembrane region" description="Helical" evidence="2">
    <location>
        <begin position="12"/>
        <end position="36"/>
    </location>
</feature>
<protein>
    <submittedName>
        <fullName evidence="3">Uncharacterized protein</fullName>
    </submittedName>
</protein>
<reference evidence="3" key="1">
    <citation type="submission" date="2018-05" db="EMBL/GenBank/DDBJ databases">
        <authorList>
            <person name="Lanie J.A."/>
            <person name="Ng W.-L."/>
            <person name="Kazmierczak K.M."/>
            <person name="Andrzejewski T.M."/>
            <person name="Davidsen T.M."/>
            <person name="Wayne K.J."/>
            <person name="Tettelin H."/>
            <person name="Glass J.I."/>
            <person name="Rusch D."/>
            <person name="Podicherti R."/>
            <person name="Tsui H.-C.T."/>
            <person name="Winkler M.E."/>
        </authorList>
    </citation>
    <scope>NUCLEOTIDE SEQUENCE</scope>
</reference>
<feature type="transmembrane region" description="Helical" evidence="2">
    <location>
        <begin position="56"/>
        <end position="77"/>
    </location>
</feature>
<keyword evidence="2" id="KW-0472">Membrane</keyword>
<feature type="transmembrane region" description="Helical" evidence="2">
    <location>
        <begin position="222"/>
        <end position="244"/>
    </location>
</feature>
<feature type="transmembrane region" description="Helical" evidence="2">
    <location>
        <begin position="183"/>
        <end position="210"/>
    </location>
</feature>
<evidence type="ECO:0000313" key="3">
    <source>
        <dbReference type="EMBL" id="SVA07311.1"/>
    </source>
</evidence>
<sequence>MVRRANMVNRAILLKRLLLASIVVGQVTLVPIILFSLTYLPDIDYQNATIGIRTGLFHWILIAGLSYGLISIALALVMGGYRPFFVSNQGGLLPFLGLSRMRNDPELVDRARLSLFASPYGKMARLVHHKSKAGEHDLMAIHGGLQLLAVPMQAILIAVPLAIIEGVPETMIKPNTAFELGMAGYIIALWIAVRVHPAISWHLVGIAAMFRNVIWRVSKLSWVLPIFLYWIVARIVLMVTLSWLNVDYSQWHEMQLEKIILQAVAPEAEVPETAILDYIVAISVLPMATFTTISVLGGSKSMPEWMMGQEEGLESLRGMQLEASGGKDASTLEGIPEISDGHARVGDDDQEGDEAEAREKGESSRMIDLPFSLFDDD</sequence>
<evidence type="ECO:0000256" key="1">
    <source>
        <dbReference type="SAM" id="MobiDB-lite"/>
    </source>
</evidence>
<feature type="region of interest" description="Disordered" evidence="1">
    <location>
        <begin position="326"/>
        <end position="377"/>
    </location>
</feature>
<keyword evidence="2" id="KW-1133">Transmembrane helix</keyword>
<feature type="transmembrane region" description="Helical" evidence="2">
    <location>
        <begin position="275"/>
        <end position="297"/>
    </location>
</feature>
<proteinExistence type="predicted"/>
<keyword evidence="2" id="KW-0812">Transmembrane</keyword>
<gene>
    <name evidence="3" type="ORF">METZ01_LOCUS60165</name>
</gene>
<name>A0A381SVI7_9ZZZZ</name>
<evidence type="ECO:0000256" key="2">
    <source>
        <dbReference type="SAM" id="Phobius"/>
    </source>
</evidence>
<dbReference type="AlphaFoldDB" id="A0A381SVI7"/>
<organism evidence="3">
    <name type="scientific">marine metagenome</name>
    <dbReference type="NCBI Taxonomy" id="408172"/>
    <lineage>
        <taxon>unclassified sequences</taxon>
        <taxon>metagenomes</taxon>
        <taxon>ecological metagenomes</taxon>
    </lineage>
</organism>